<dbReference type="PANTHER" id="PTHR41286">
    <property type="entry name" value="HNH NUCLEASE YAJD-RELATED"/>
    <property type="match status" value="1"/>
</dbReference>
<dbReference type="EMBL" id="FTPD01000002">
    <property type="protein sequence ID" value="SIT53151.1"/>
    <property type="molecule type" value="Genomic_DNA"/>
</dbReference>
<evidence type="ECO:0000256" key="4">
    <source>
        <dbReference type="ARBA" id="ARBA00040194"/>
    </source>
</evidence>
<dbReference type="Proteomes" id="UP000188388">
    <property type="component" value="Unassembled WGS sequence"/>
</dbReference>
<dbReference type="SMART" id="SM00507">
    <property type="entry name" value="HNHc"/>
    <property type="match status" value="1"/>
</dbReference>
<evidence type="ECO:0000259" key="6">
    <source>
        <dbReference type="SMART" id="SM00507"/>
    </source>
</evidence>
<dbReference type="Gene3D" id="1.10.30.50">
    <property type="match status" value="1"/>
</dbReference>
<dbReference type="PANTHER" id="PTHR41286:SF1">
    <property type="entry name" value="HNH NUCLEASE YAJD-RELATED"/>
    <property type="match status" value="1"/>
</dbReference>
<keyword evidence="8" id="KW-1185">Reference proteome</keyword>
<evidence type="ECO:0000313" key="7">
    <source>
        <dbReference type="EMBL" id="SIT53151.1"/>
    </source>
</evidence>
<evidence type="ECO:0000256" key="2">
    <source>
        <dbReference type="ARBA" id="ARBA00022801"/>
    </source>
</evidence>
<comment type="similarity">
    <text evidence="3">Belongs to the HNH nuclease family.</text>
</comment>
<organism evidence="7 8">
    <name type="scientific">Mesorhizobium prunaredense</name>
    <dbReference type="NCBI Taxonomy" id="1631249"/>
    <lineage>
        <taxon>Bacteria</taxon>
        <taxon>Pseudomonadati</taxon>
        <taxon>Pseudomonadota</taxon>
        <taxon>Alphaproteobacteria</taxon>
        <taxon>Hyphomicrobiales</taxon>
        <taxon>Phyllobacteriaceae</taxon>
        <taxon>Mesorhizobium</taxon>
    </lineage>
</organism>
<gene>
    <name evidence="7" type="ORF">BQ8794_100042</name>
</gene>
<evidence type="ECO:0000256" key="1">
    <source>
        <dbReference type="ARBA" id="ARBA00022722"/>
    </source>
</evidence>
<dbReference type="GO" id="GO:0003676">
    <property type="term" value="F:nucleic acid binding"/>
    <property type="evidence" value="ECO:0007669"/>
    <property type="project" value="InterPro"/>
</dbReference>
<evidence type="ECO:0000256" key="5">
    <source>
        <dbReference type="SAM" id="MobiDB-lite"/>
    </source>
</evidence>
<dbReference type="GO" id="GO:0005829">
    <property type="term" value="C:cytosol"/>
    <property type="evidence" value="ECO:0007669"/>
    <property type="project" value="TreeGrafter"/>
</dbReference>
<keyword evidence="1" id="KW-0540">Nuclease</keyword>
<protein>
    <recommendedName>
        <fullName evidence="4">Putative HNH nuclease YajD</fullName>
    </recommendedName>
</protein>
<dbReference type="GO" id="GO:0008270">
    <property type="term" value="F:zinc ion binding"/>
    <property type="evidence" value="ECO:0007669"/>
    <property type="project" value="InterPro"/>
</dbReference>
<keyword evidence="2" id="KW-0378">Hydrolase</keyword>
<proteinExistence type="inferred from homology"/>
<evidence type="ECO:0000313" key="8">
    <source>
        <dbReference type="Proteomes" id="UP000188388"/>
    </source>
</evidence>
<name>A0A1R3UZS6_9HYPH</name>
<dbReference type="AlphaFoldDB" id="A0A1R3UZS6"/>
<accession>A0A1R3UZS6</accession>
<dbReference type="GO" id="GO:0016787">
    <property type="term" value="F:hydrolase activity"/>
    <property type="evidence" value="ECO:0007669"/>
    <property type="project" value="UniProtKB-KW"/>
</dbReference>
<reference evidence="8" key="1">
    <citation type="submission" date="2017-01" db="EMBL/GenBank/DDBJ databases">
        <authorList>
            <person name="Brunel B."/>
        </authorList>
    </citation>
    <scope>NUCLEOTIDE SEQUENCE [LARGE SCALE GENOMIC DNA]</scope>
</reference>
<dbReference type="GO" id="GO:0004519">
    <property type="term" value="F:endonuclease activity"/>
    <property type="evidence" value="ECO:0007669"/>
    <property type="project" value="InterPro"/>
</dbReference>
<dbReference type="InterPro" id="IPR003615">
    <property type="entry name" value="HNH_nuc"/>
</dbReference>
<dbReference type="Pfam" id="PF01844">
    <property type="entry name" value="HNH"/>
    <property type="match status" value="1"/>
</dbReference>
<feature type="domain" description="HNH nuclease" evidence="6">
    <location>
        <begin position="50"/>
        <end position="105"/>
    </location>
</feature>
<sequence>MAKLSNLRPLLGAMPARLGTPGPTNERERSALRSKTEPSFKWYNSARWKKLRMSVLVRDRFTCRMCKRIEPNTANLVADHVIPHRNDPVEFWEGKLQTLCRTCHSTAKQKAESSMPKGVWY</sequence>
<evidence type="ECO:0000256" key="3">
    <source>
        <dbReference type="ARBA" id="ARBA00038412"/>
    </source>
</evidence>
<dbReference type="RefSeq" id="WP_077372607.1">
    <property type="nucleotide sequence ID" value="NZ_FTPD01000002.1"/>
</dbReference>
<feature type="region of interest" description="Disordered" evidence="5">
    <location>
        <begin position="1"/>
        <end position="33"/>
    </location>
</feature>
<dbReference type="CDD" id="cd00085">
    <property type="entry name" value="HNHc"/>
    <property type="match status" value="1"/>
</dbReference>
<dbReference type="STRING" id="1631249.BQ8794_100042"/>
<dbReference type="InterPro" id="IPR002711">
    <property type="entry name" value="HNH"/>
</dbReference>